<dbReference type="EMBL" id="JAWDJR010000022">
    <property type="protein sequence ID" value="KAK9954665.1"/>
    <property type="molecule type" value="Genomic_DNA"/>
</dbReference>
<evidence type="ECO:0000313" key="3">
    <source>
        <dbReference type="Proteomes" id="UP001479290"/>
    </source>
</evidence>
<dbReference type="Proteomes" id="UP001479290">
    <property type="component" value="Unassembled WGS sequence"/>
</dbReference>
<reference evidence="2 3" key="1">
    <citation type="submission" date="2024-05" db="EMBL/GenBank/DDBJ databases">
        <title>A high-quality chromosomal-level genome assembly of Topmouth culter (Culter alburnus).</title>
        <authorList>
            <person name="Zhao H."/>
        </authorList>
    </citation>
    <scope>NUCLEOTIDE SEQUENCE [LARGE SCALE GENOMIC DNA]</scope>
    <source>
        <strain evidence="2">CATC2023</strain>
        <tissue evidence="2">Muscle</tissue>
    </source>
</reference>
<accession>A0AAW1YZT2</accession>
<proteinExistence type="predicted"/>
<organism evidence="2 3">
    <name type="scientific">Culter alburnus</name>
    <name type="common">Topmouth culter</name>
    <dbReference type="NCBI Taxonomy" id="194366"/>
    <lineage>
        <taxon>Eukaryota</taxon>
        <taxon>Metazoa</taxon>
        <taxon>Chordata</taxon>
        <taxon>Craniata</taxon>
        <taxon>Vertebrata</taxon>
        <taxon>Euteleostomi</taxon>
        <taxon>Actinopterygii</taxon>
        <taxon>Neopterygii</taxon>
        <taxon>Teleostei</taxon>
        <taxon>Ostariophysi</taxon>
        <taxon>Cypriniformes</taxon>
        <taxon>Xenocyprididae</taxon>
        <taxon>Xenocypridinae</taxon>
        <taxon>Culter</taxon>
    </lineage>
</organism>
<sequence length="82" mass="9134">GSFIRSSQASSVHKRLEVRAHSRTNSSGSDWSAIWKREGCLSHCLEHGHNIGQFCSHSSGEKIMLSFYGRTFVACPEITSHK</sequence>
<feature type="non-terminal residue" evidence="2">
    <location>
        <position position="1"/>
    </location>
</feature>
<name>A0AAW1YZT2_CULAL</name>
<evidence type="ECO:0000313" key="2">
    <source>
        <dbReference type="EMBL" id="KAK9954665.1"/>
    </source>
</evidence>
<protein>
    <submittedName>
        <fullName evidence="2">Uncharacterized protein</fullName>
    </submittedName>
</protein>
<gene>
    <name evidence="2" type="ORF">ABG768_016715</name>
</gene>
<keyword evidence="3" id="KW-1185">Reference proteome</keyword>
<comment type="caution">
    <text evidence="2">The sequence shown here is derived from an EMBL/GenBank/DDBJ whole genome shotgun (WGS) entry which is preliminary data.</text>
</comment>
<feature type="compositionally biased region" description="Polar residues" evidence="1">
    <location>
        <begin position="1"/>
        <end position="11"/>
    </location>
</feature>
<feature type="region of interest" description="Disordered" evidence="1">
    <location>
        <begin position="1"/>
        <end position="30"/>
    </location>
</feature>
<dbReference type="AlphaFoldDB" id="A0AAW1YZT2"/>
<evidence type="ECO:0000256" key="1">
    <source>
        <dbReference type="SAM" id="MobiDB-lite"/>
    </source>
</evidence>